<dbReference type="AlphaFoldDB" id="A0A421B123"/>
<dbReference type="OrthoDB" id="7584480at2"/>
<gene>
    <name evidence="2" type="ORF">CLV68_4072</name>
</gene>
<dbReference type="PANTHER" id="PTHR38444:SF1">
    <property type="entry name" value="ENTEROBACTIN BIOSYNTHESIS PROTEIN YBDZ"/>
    <property type="match status" value="1"/>
</dbReference>
<dbReference type="InterPro" id="IPR037407">
    <property type="entry name" value="MLP_fam"/>
</dbReference>
<dbReference type="Pfam" id="PF03621">
    <property type="entry name" value="MbtH"/>
    <property type="match status" value="1"/>
</dbReference>
<dbReference type="SMART" id="SM00923">
    <property type="entry name" value="MbtH"/>
    <property type="match status" value="1"/>
</dbReference>
<comment type="caution">
    <text evidence="2">The sequence shown here is derived from an EMBL/GenBank/DDBJ whole genome shotgun (WGS) entry which is preliminary data.</text>
</comment>
<evidence type="ECO:0000313" key="2">
    <source>
        <dbReference type="EMBL" id="RLK57981.1"/>
    </source>
</evidence>
<sequence length="70" mass="7713">MTTNPFDDPDGTFLVLVNAEGQHSLWPTFAPTPTGWTPTHGPTTRADALAHIDHTWVDMRPNSLIEAMGR</sequence>
<name>A0A421B123_9PSEU</name>
<dbReference type="SUPFAM" id="SSF160582">
    <property type="entry name" value="MbtH-like"/>
    <property type="match status" value="1"/>
</dbReference>
<dbReference type="EMBL" id="RCDD01000003">
    <property type="protein sequence ID" value="RLK57981.1"/>
    <property type="molecule type" value="Genomic_DNA"/>
</dbReference>
<evidence type="ECO:0000313" key="3">
    <source>
        <dbReference type="Proteomes" id="UP000282454"/>
    </source>
</evidence>
<dbReference type="GO" id="GO:0019290">
    <property type="term" value="P:siderophore biosynthetic process"/>
    <property type="evidence" value="ECO:0007669"/>
    <property type="project" value="TreeGrafter"/>
</dbReference>
<reference evidence="2 3" key="1">
    <citation type="submission" date="2018-10" db="EMBL/GenBank/DDBJ databases">
        <title>Genomic Encyclopedia of Archaeal and Bacterial Type Strains, Phase II (KMG-II): from individual species to whole genera.</title>
        <authorList>
            <person name="Goeker M."/>
        </authorList>
    </citation>
    <scope>NUCLEOTIDE SEQUENCE [LARGE SCALE GENOMIC DNA]</scope>
    <source>
        <strain evidence="2 3">DSM 45657</strain>
    </source>
</reference>
<keyword evidence="3" id="KW-1185">Reference proteome</keyword>
<dbReference type="RefSeq" id="WP_121392472.1">
    <property type="nucleotide sequence ID" value="NZ_RCDD01000003.1"/>
</dbReference>
<organism evidence="2 3">
    <name type="scientific">Actinokineospora cianjurensis</name>
    <dbReference type="NCBI Taxonomy" id="585224"/>
    <lineage>
        <taxon>Bacteria</taxon>
        <taxon>Bacillati</taxon>
        <taxon>Actinomycetota</taxon>
        <taxon>Actinomycetes</taxon>
        <taxon>Pseudonocardiales</taxon>
        <taxon>Pseudonocardiaceae</taxon>
        <taxon>Actinokineospora</taxon>
    </lineage>
</organism>
<dbReference type="PANTHER" id="PTHR38444">
    <property type="entry name" value="ENTEROBACTIN BIOSYNTHESIS PROTEIN YBDZ"/>
    <property type="match status" value="1"/>
</dbReference>
<feature type="domain" description="MbtH-like" evidence="1">
    <location>
        <begin position="4"/>
        <end position="54"/>
    </location>
</feature>
<dbReference type="Proteomes" id="UP000282454">
    <property type="component" value="Unassembled WGS sequence"/>
</dbReference>
<dbReference type="InterPro" id="IPR038020">
    <property type="entry name" value="MbtH-like_sf"/>
</dbReference>
<dbReference type="GO" id="GO:0005829">
    <property type="term" value="C:cytosol"/>
    <property type="evidence" value="ECO:0007669"/>
    <property type="project" value="TreeGrafter"/>
</dbReference>
<evidence type="ECO:0000259" key="1">
    <source>
        <dbReference type="SMART" id="SM00923"/>
    </source>
</evidence>
<protein>
    <submittedName>
        <fullName evidence="2">MbtH protein</fullName>
    </submittedName>
</protein>
<accession>A0A421B123</accession>
<dbReference type="Gene3D" id="3.90.820.10">
    <property type="entry name" value="Structural Genomics, Unknown Function 30-nov-00 1gh9 Mol_id"/>
    <property type="match status" value="1"/>
</dbReference>
<dbReference type="InterPro" id="IPR005153">
    <property type="entry name" value="MbtH-like_dom"/>
</dbReference>
<proteinExistence type="predicted"/>